<comment type="caution">
    <text evidence="2">The sequence shown here is derived from an EMBL/GenBank/DDBJ whole genome shotgun (WGS) entry which is preliminary data.</text>
</comment>
<dbReference type="RefSeq" id="WP_392879378.1">
    <property type="nucleotide sequence ID" value="NZ_JBICZW010000002.1"/>
</dbReference>
<sequence>MAMSTPHPREAPDDEDLEVLACGRDLAEVWERAALAPADDPHTLACAYCRQAVTDLEHLRAAALPVAPAPPADLDTSALVRRVMEVVRLELRPGRDLPLGEDDEDSWIYESVAARTLRAAAEEVPGVRAGSCRVTPPGSRTSPARGPVGVRIDITVEYGRDLRSTSRAVRDGLARAARERLGLAVDALDVTVTDLHDPPDRPQEHRT</sequence>
<evidence type="ECO:0000256" key="1">
    <source>
        <dbReference type="SAM" id="MobiDB-lite"/>
    </source>
</evidence>
<feature type="region of interest" description="Disordered" evidence="1">
    <location>
        <begin position="128"/>
        <end position="147"/>
    </location>
</feature>
<accession>A0ABW7BPM9</accession>
<protein>
    <submittedName>
        <fullName evidence="2">Asp23/Gls24 family envelope stress response protein</fullName>
    </submittedName>
</protein>
<proteinExistence type="predicted"/>
<organism evidence="2 3">
    <name type="scientific">Streptomyces omiyaensis</name>
    <dbReference type="NCBI Taxonomy" id="68247"/>
    <lineage>
        <taxon>Bacteria</taxon>
        <taxon>Bacillati</taxon>
        <taxon>Actinomycetota</taxon>
        <taxon>Actinomycetes</taxon>
        <taxon>Kitasatosporales</taxon>
        <taxon>Streptomycetaceae</taxon>
        <taxon>Streptomyces</taxon>
    </lineage>
</organism>
<name>A0ABW7BPM9_9ACTN</name>
<reference evidence="2 3" key="1">
    <citation type="submission" date="2024-10" db="EMBL/GenBank/DDBJ databases">
        <title>The Natural Products Discovery Center: Release of the First 8490 Sequenced Strains for Exploring Actinobacteria Biosynthetic Diversity.</title>
        <authorList>
            <person name="Kalkreuter E."/>
            <person name="Kautsar S.A."/>
            <person name="Yang D."/>
            <person name="Bader C.D."/>
            <person name="Teijaro C.N."/>
            <person name="Fluegel L."/>
            <person name="Davis C.M."/>
            <person name="Simpson J.R."/>
            <person name="Lauterbach L."/>
            <person name="Steele A.D."/>
            <person name="Gui C."/>
            <person name="Meng S."/>
            <person name="Li G."/>
            <person name="Viehrig K."/>
            <person name="Ye F."/>
            <person name="Su P."/>
            <person name="Kiefer A.F."/>
            <person name="Nichols A."/>
            <person name="Cepeda A.J."/>
            <person name="Yan W."/>
            <person name="Fan B."/>
            <person name="Jiang Y."/>
            <person name="Adhikari A."/>
            <person name="Zheng C.-J."/>
            <person name="Schuster L."/>
            <person name="Cowan T.M."/>
            <person name="Smanski M.J."/>
            <person name="Chevrette M.G."/>
            <person name="De Carvalho L.P.S."/>
            <person name="Shen B."/>
        </authorList>
    </citation>
    <scope>NUCLEOTIDE SEQUENCE [LARGE SCALE GENOMIC DNA]</scope>
    <source>
        <strain evidence="2 3">NPDC048229</strain>
    </source>
</reference>
<keyword evidence="3" id="KW-1185">Reference proteome</keyword>
<dbReference type="Proteomes" id="UP001604282">
    <property type="component" value="Unassembled WGS sequence"/>
</dbReference>
<gene>
    <name evidence="2" type="ORF">ACGFYS_03795</name>
</gene>
<dbReference type="EMBL" id="JBICZW010000002">
    <property type="protein sequence ID" value="MFG3188043.1"/>
    <property type="molecule type" value="Genomic_DNA"/>
</dbReference>
<evidence type="ECO:0000313" key="2">
    <source>
        <dbReference type="EMBL" id="MFG3188043.1"/>
    </source>
</evidence>
<evidence type="ECO:0000313" key="3">
    <source>
        <dbReference type="Proteomes" id="UP001604282"/>
    </source>
</evidence>